<evidence type="ECO:0000313" key="3">
    <source>
        <dbReference type="Proteomes" id="UP000515121"/>
    </source>
</evidence>
<comment type="similarity">
    <text evidence="1">Belongs to the cytochrome P450 family.</text>
</comment>
<sequence length="416" mass="47231">MELIYIFLFCVSLLLLFLHRSSSRSLPPGPMNLPIIGSLHRLGSHPNQSLFELAKIYGPLMTLRLGCVTTIVASSAETAKQVLQIHDQNFSDRTVPDVVASQPNPESTLAWALGDSRWRNRRRICNTQLFTVQRLNSLQHLRHEKVQQLIEHIKKQRVSGSQVNIGQVVFATALNLISTTIFSIDIVDPEFNTAQEFKNLVWRIMEDSAKPNLSDYFPMIKRFDLQGIRKHIRPSYTRLHEIFDEMIDKRMEAKASNSMTRSGDLLDVLLDQCEENGSDFSRQNIKPLILRSSSARVTSSIMCPTGDRLLSFCKISLTINKASPRSPLSGSPSPPPISLPLVLPMLLLMQDPYTHKKLTDCPHQFSHTIPNYCFHPFFPIHAVQSTIKIDLDGIPLWCLPAALIFPFQHNMLYLPR</sequence>
<dbReference type="GO" id="GO:0016705">
    <property type="term" value="F:oxidoreductase activity, acting on paired donors, with incorporation or reduction of molecular oxygen"/>
    <property type="evidence" value="ECO:0007669"/>
    <property type="project" value="InterPro"/>
</dbReference>
<feature type="signal peptide" evidence="2">
    <location>
        <begin position="1"/>
        <end position="23"/>
    </location>
</feature>
<dbReference type="GeneID" id="111275778"/>
<dbReference type="AlphaFoldDB" id="A0A6P5WNJ3"/>
<dbReference type="Pfam" id="PF00067">
    <property type="entry name" value="p450"/>
    <property type="match status" value="1"/>
</dbReference>
<proteinExistence type="inferred from homology"/>
<protein>
    <submittedName>
        <fullName evidence="4">Geraniol 8-hydroxylase-like isoform X2</fullName>
    </submittedName>
</protein>
<dbReference type="PANTHER" id="PTHR47950:SF44">
    <property type="entry name" value="CYTOCHROME P450, FAMILY 76, SUBFAMILY C, POLYPEPTIDE 5-RELATED"/>
    <property type="match status" value="1"/>
</dbReference>
<dbReference type="Gene3D" id="1.10.630.10">
    <property type="entry name" value="Cytochrome P450"/>
    <property type="match status" value="1"/>
</dbReference>
<dbReference type="SUPFAM" id="SSF48264">
    <property type="entry name" value="Cytochrome P450"/>
    <property type="match status" value="1"/>
</dbReference>
<evidence type="ECO:0000313" key="4">
    <source>
        <dbReference type="RefSeq" id="XP_022717031.1"/>
    </source>
</evidence>
<dbReference type="GO" id="GO:0004497">
    <property type="term" value="F:monooxygenase activity"/>
    <property type="evidence" value="ECO:0007669"/>
    <property type="project" value="InterPro"/>
</dbReference>
<reference evidence="4" key="1">
    <citation type="submission" date="2025-08" db="UniProtKB">
        <authorList>
            <consortium name="RefSeq"/>
        </authorList>
    </citation>
    <scope>IDENTIFICATION</scope>
    <source>
        <tissue evidence="4">Fruit stalk</tissue>
    </source>
</reference>
<dbReference type="InterPro" id="IPR001128">
    <property type="entry name" value="Cyt_P450"/>
</dbReference>
<dbReference type="InterPro" id="IPR036396">
    <property type="entry name" value="Cyt_P450_sf"/>
</dbReference>
<dbReference type="GO" id="GO:0005506">
    <property type="term" value="F:iron ion binding"/>
    <property type="evidence" value="ECO:0007669"/>
    <property type="project" value="InterPro"/>
</dbReference>
<dbReference type="Proteomes" id="UP000515121">
    <property type="component" value="Unplaced"/>
</dbReference>
<organism evidence="3 4">
    <name type="scientific">Durio zibethinus</name>
    <name type="common">Durian</name>
    <dbReference type="NCBI Taxonomy" id="66656"/>
    <lineage>
        <taxon>Eukaryota</taxon>
        <taxon>Viridiplantae</taxon>
        <taxon>Streptophyta</taxon>
        <taxon>Embryophyta</taxon>
        <taxon>Tracheophyta</taxon>
        <taxon>Spermatophyta</taxon>
        <taxon>Magnoliopsida</taxon>
        <taxon>eudicotyledons</taxon>
        <taxon>Gunneridae</taxon>
        <taxon>Pentapetalae</taxon>
        <taxon>rosids</taxon>
        <taxon>malvids</taxon>
        <taxon>Malvales</taxon>
        <taxon>Malvaceae</taxon>
        <taxon>Helicteroideae</taxon>
        <taxon>Durio</taxon>
    </lineage>
</organism>
<dbReference type="RefSeq" id="XP_022717031.1">
    <property type="nucleotide sequence ID" value="XM_022861296.1"/>
</dbReference>
<feature type="chain" id="PRO_5027909357" evidence="2">
    <location>
        <begin position="24"/>
        <end position="416"/>
    </location>
</feature>
<evidence type="ECO:0000256" key="1">
    <source>
        <dbReference type="ARBA" id="ARBA00010617"/>
    </source>
</evidence>
<gene>
    <name evidence="4" type="primary">LOC111275778</name>
</gene>
<dbReference type="PANTHER" id="PTHR47950">
    <property type="entry name" value="CYTOCHROME P450, FAMILY 76, SUBFAMILY C, POLYPEPTIDE 5-RELATED"/>
    <property type="match status" value="1"/>
</dbReference>
<keyword evidence="3" id="KW-1185">Reference proteome</keyword>
<accession>A0A6P5WNJ3</accession>
<keyword evidence="2" id="KW-0732">Signal</keyword>
<name>A0A6P5WNJ3_DURZI</name>
<evidence type="ECO:0000256" key="2">
    <source>
        <dbReference type="SAM" id="SignalP"/>
    </source>
</evidence>
<dbReference type="GO" id="GO:0020037">
    <property type="term" value="F:heme binding"/>
    <property type="evidence" value="ECO:0007669"/>
    <property type="project" value="InterPro"/>
</dbReference>